<organism evidence="1 2">
    <name type="scientific">Dolosigranulum pigrum</name>
    <dbReference type="NCBI Taxonomy" id="29394"/>
    <lineage>
        <taxon>Bacteria</taxon>
        <taxon>Bacillati</taxon>
        <taxon>Bacillota</taxon>
        <taxon>Bacilli</taxon>
        <taxon>Lactobacillales</taxon>
        <taxon>Carnobacteriaceae</taxon>
        <taxon>Dolosigranulum</taxon>
    </lineage>
</organism>
<dbReference type="AlphaFoldDB" id="A0A1S8KM13"/>
<dbReference type="EMBL" id="MUYF01000003">
    <property type="protein sequence ID" value="OOL80777.1"/>
    <property type="molecule type" value="Genomic_DNA"/>
</dbReference>
<evidence type="ECO:0000313" key="1">
    <source>
        <dbReference type="EMBL" id="OOL80777.1"/>
    </source>
</evidence>
<evidence type="ECO:0000313" key="2">
    <source>
        <dbReference type="Proteomes" id="UP000190409"/>
    </source>
</evidence>
<dbReference type="Proteomes" id="UP000190409">
    <property type="component" value="Unassembled WGS sequence"/>
</dbReference>
<protein>
    <submittedName>
        <fullName evidence="1">Uncharacterized protein</fullName>
    </submittedName>
</protein>
<proteinExistence type="predicted"/>
<comment type="caution">
    <text evidence="1">The sequence shown here is derived from an EMBL/GenBank/DDBJ whole genome shotgun (WGS) entry which is preliminary data.</text>
</comment>
<name>A0A1S8KM13_9LACT</name>
<gene>
    <name evidence="1" type="ORF">BWX42_02400</name>
</gene>
<reference evidence="1 2" key="1">
    <citation type="submission" date="2017-01" db="EMBL/GenBank/DDBJ databases">
        <title>Complete Genome Sequence of Dolosigranulum pigrum isolated from a Patient with interstitial lung disease.</title>
        <authorList>
            <person name="Mukhopadhyay R."/>
            <person name="Joaquin J."/>
            <person name="Hogue R."/>
            <person name="Fitzgerald S."/>
            <person name="Jospin G."/>
            <person name="Eisen J.A."/>
            <person name="Chaturvedi V."/>
        </authorList>
    </citation>
    <scope>NUCLEOTIDE SEQUENCE [LARGE SCALE GENOMIC DNA]</scope>
    <source>
        <strain evidence="1 2">15S00348</strain>
    </source>
</reference>
<accession>A0A1S8KM13</accession>
<sequence>MRQHINPDDINMSELLAIVGQNNRRQLEHALEELCRPVVQLFLKKYHIPPVHQPTIISQAKKILSEAVQSYKTTDQHRTKNFTGFKAYYELCLEQKLYAEITEYQASDNNKLNNSVIHNVSQPNSFSALEQKVFASYLLNSSYKEIAKELNTDIEQVKESVGQCAHKLTELINKQPRI</sequence>